<keyword evidence="2" id="KW-0472">Membrane</keyword>
<evidence type="ECO:0000256" key="2">
    <source>
        <dbReference type="SAM" id="Phobius"/>
    </source>
</evidence>
<keyword evidence="1" id="KW-0488">Methylation</keyword>
<feature type="domain" description="DUF1559" evidence="3">
    <location>
        <begin position="42"/>
        <end position="70"/>
    </location>
</feature>
<dbReference type="NCBIfam" id="TIGR02532">
    <property type="entry name" value="IV_pilin_GFxxxE"/>
    <property type="match status" value="1"/>
</dbReference>
<dbReference type="EMBL" id="JASCXX010000026">
    <property type="protein sequence ID" value="MDI6450931.1"/>
    <property type="molecule type" value="Genomic_DNA"/>
</dbReference>
<dbReference type="InterPro" id="IPR011453">
    <property type="entry name" value="DUF1559"/>
</dbReference>
<dbReference type="Gene3D" id="3.30.700.10">
    <property type="entry name" value="Glycoprotein, Type 4 Pilin"/>
    <property type="match status" value="1"/>
</dbReference>
<evidence type="ECO:0000259" key="3">
    <source>
        <dbReference type="Pfam" id="PF07596"/>
    </source>
</evidence>
<dbReference type="PRINTS" id="PR00813">
    <property type="entry name" value="BCTERIALGSPG"/>
</dbReference>
<dbReference type="PANTHER" id="PTHR30093:SF2">
    <property type="entry name" value="TYPE II SECRETION SYSTEM PROTEIN H"/>
    <property type="match status" value="1"/>
</dbReference>
<sequence length="273" mass="31070">MNGKPMYVRRARERRAFTLIELLVVIAIIAVLMAVLMPALHRAREQGRRAACLSNLKQLSLAWIMYADDNGDVLVNGATGYGNQNMSWGDHTGEPAWVRGISTDWDEALEHIRNGALWPYLKNEKIYRCPTGKKGEALTYSIMFSMNAVNHAPTQGVRGAHIKRRSEIRNPAPAFRLVFIDEGWMTADAFAVHYDQEQWWDDPPVRHGDGTNVSFADGHAEHWKWRGIDTIKRARLVADTHLGNWVPETQEGFEDLYQMQKGCWGRLGYTPSH</sequence>
<gene>
    <name evidence="4" type="ORF">QJ522_17860</name>
</gene>
<keyword evidence="2" id="KW-1133">Transmembrane helix</keyword>
<accession>A0AAW6U5V0</accession>
<dbReference type="GO" id="GO:0015627">
    <property type="term" value="C:type II protein secretion system complex"/>
    <property type="evidence" value="ECO:0007669"/>
    <property type="project" value="InterPro"/>
</dbReference>
<feature type="transmembrane region" description="Helical" evidence="2">
    <location>
        <begin position="20"/>
        <end position="40"/>
    </location>
</feature>
<dbReference type="InterPro" id="IPR000983">
    <property type="entry name" value="Bac_GSPG_pilin"/>
</dbReference>
<keyword evidence="2" id="KW-0812">Transmembrane</keyword>
<dbReference type="GO" id="GO:0015628">
    <property type="term" value="P:protein secretion by the type II secretion system"/>
    <property type="evidence" value="ECO:0007669"/>
    <property type="project" value="InterPro"/>
</dbReference>
<evidence type="ECO:0000313" key="4">
    <source>
        <dbReference type="EMBL" id="MDI6450931.1"/>
    </source>
</evidence>
<dbReference type="InterPro" id="IPR045584">
    <property type="entry name" value="Pilin-like"/>
</dbReference>
<dbReference type="Pfam" id="PF07963">
    <property type="entry name" value="N_methyl"/>
    <property type="match status" value="1"/>
</dbReference>
<dbReference type="AlphaFoldDB" id="A0AAW6U5V0"/>
<dbReference type="PANTHER" id="PTHR30093">
    <property type="entry name" value="GENERAL SECRETION PATHWAY PROTEIN G"/>
    <property type="match status" value="1"/>
</dbReference>
<comment type="caution">
    <text evidence="4">The sequence shown here is derived from an EMBL/GenBank/DDBJ whole genome shotgun (WGS) entry which is preliminary data.</text>
</comment>
<dbReference type="Pfam" id="PF07596">
    <property type="entry name" value="SBP_bac_10"/>
    <property type="match status" value="1"/>
</dbReference>
<protein>
    <submittedName>
        <fullName evidence="4">Prepilin-type N-terminal cleavage/methylation domain-containing protein</fullName>
    </submittedName>
</protein>
<proteinExistence type="predicted"/>
<evidence type="ECO:0000256" key="1">
    <source>
        <dbReference type="ARBA" id="ARBA00022481"/>
    </source>
</evidence>
<evidence type="ECO:0000313" key="5">
    <source>
        <dbReference type="Proteomes" id="UP001431776"/>
    </source>
</evidence>
<name>A0AAW6U5V0_9BACT</name>
<reference evidence="4" key="1">
    <citation type="submission" date="2023-05" db="EMBL/GenBank/DDBJ databases">
        <title>Anaerotaeda fermentans gen. nov., sp. nov., a novel anaerobic planctomycete of the new family within the order Sedimentisphaerales isolated from Taman Peninsula, Russia.</title>
        <authorList>
            <person name="Khomyakova M.A."/>
            <person name="Merkel A.Y."/>
            <person name="Slobodkin A.I."/>
        </authorList>
    </citation>
    <scope>NUCLEOTIDE SEQUENCE</scope>
    <source>
        <strain evidence="4">M17dextr</strain>
    </source>
</reference>
<dbReference type="RefSeq" id="WP_349246338.1">
    <property type="nucleotide sequence ID" value="NZ_JASCXX010000026.1"/>
</dbReference>
<dbReference type="InterPro" id="IPR012902">
    <property type="entry name" value="N_methyl_site"/>
</dbReference>
<organism evidence="4 5">
    <name type="scientific">Anaerobaca lacustris</name>
    <dbReference type="NCBI Taxonomy" id="3044600"/>
    <lineage>
        <taxon>Bacteria</taxon>
        <taxon>Pseudomonadati</taxon>
        <taxon>Planctomycetota</taxon>
        <taxon>Phycisphaerae</taxon>
        <taxon>Sedimentisphaerales</taxon>
        <taxon>Anaerobacaceae</taxon>
        <taxon>Anaerobaca</taxon>
    </lineage>
</organism>
<keyword evidence="5" id="KW-1185">Reference proteome</keyword>
<dbReference type="SUPFAM" id="SSF54523">
    <property type="entry name" value="Pili subunits"/>
    <property type="match status" value="1"/>
</dbReference>
<dbReference type="Proteomes" id="UP001431776">
    <property type="component" value="Unassembled WGS sequence"/>
</dbReference>